<dbReference type="OrthoDB" id="9797938at2"/>
<evidence type="ECO:0000259" key="2">
    <source>
        <dbReference type="Pfam" id="PF01575"/>
    </source>
</evidence>
<comment type="caution">
    <text evidence="3">The sequence shown here is derived from an EMBL/GenBank/DDBJ whole genome shotgun (WGS) entry which is preliminary data.</text>
</comment>
<sequence>MIGAGDLQVGAVYRLGEYALTGDDIVAFARQWDPQYFHTDPEAATHSPYGGLIASGIQTLGIMQRLCVESVYAQWKTIAGRTLDQVQFARPVRPGEVLSGLARIAQITLDRDRGRGDVTLDIEMTVADRTVLSARCIVVVAA</sequence>
<dbReference type="eggNOG" id="COG2030">
    <property type="taxonomic scope" value="Bacteria"/>
</dbReference>
<proteinExistence type="inferred from homology"/>
<organism evidence="3 4">
    <name type="scientific">Gordonia hirsuta DSM 44140 = NBRC 16056</name>
    <dbReference type="NCBI Taxonomy" id="1121927"/>
    <lineage>
        <taxon>Bacteria</taxon>
        <taxon>Bacillati</taxon>
        <taxon>Actinomycetota</taxon>
        <taxon>Actinomycetes</taxon>
        <taxon>Mycobacteriales</taxon>
        <taxon>Gordoniaceae</taxon>
        <taxon>Gordonia</taxon>
    </lineage>
</organism>
<feature type="domain" description="MaoC-like" evidence="2">
    <location>
        <begin position="16"/>
        <end position="106"/>
    </location>
</feature>
<dbReference type="Gene3D" id="3.10.129.10">
    <property type="entry name" value="Hotdog Thioesterase"/>
    <property type="match status" value="1"/>
</dbReference>
<dbReference type="EMBL" id="BANT01000027">
    <property type="protein sequence ID" value="GAC57936.1"/>
    <property type="molecule type" value="Genomic_DNA"/>
</dbReference>
<name>L7LB22_9ACTN</name>
<dbReference type="Proteomes" id="UP000053405">
    <property type="component" value="Unassembled WGS sequence"/>
</dbReference>
<dbReference type="STRING" id="1121927.GOHSU_27_00720"/>
<evidence type="ECO:0000313" key="3">
    <source>
        <dbReference type="EMBL" id="GAC57936.1"/>
    </source>
</evidence>
<protein>
    <recommendedName>
        <fullName evidence="2">MaoC-like domain-containing protein</fullName>
    </recommendedName>
</protein>
<dbReference type="RefSeq" id="WP_005941052.1">
    <property type="nucleotide sequence ID" value="NZ_ATVK01000014.1"/>
</dbReference>
<gene>
    <name evidence="3" type="ORF">GOHSU_27_00720</name>
</gene>
<keyword evidence="4" id="KW-1185">Reference proteome</keyword>
<dbReference type="Pfam" id="PF01575">
    <property type="entry name" value="MaoC_dehydratas"/>
    <property type="match status" value="1"/>
</dbReference>
<dbReference type="InterPro" id="IPR029069">
    <property type="entry name" value="HotDog_dom_sf"/>
</dbReference>
<accession>L7LB22</accession>
<evidence type="ECO:0000313" key="4">
    <source>
        <dbReference type="Proteomes" id="UP000053405"/>
    </source>
</evidence>
<dbReference type="InterPro" id="IPR002539">
    <property type="entry name" value="MaoC-like_dom"/>
</dbReference>
<evidence type="ECO:0000256" key="1">
    <source>
        <dbReference type="ARBA" id="ARBA00005254"/>
    </source>
</evidence>
<dbReference type="AlphaFoldDB" id="L7LB22"/>
<reference evidence="3 4" key="1">
    <citation type="submission" date="2012-12" db="EMBL/GenBank/DDBJ databases">
        <title>Whole genome shotgun sequence of Gordonia hirsuta NBRC 16056.</title>
        <authorList>
            <person name="Isaki-Nakamura S."/>
            <person name="Hosoyama A."/>
            <person name="Tsuchikane K."/>
            <person name="Katsumata H."/>
            <person name="Baba S."/>
            <person name="Yamazaki S."/>
            <person name="Fujita N."/>
        </authorList>
    </citation>
    <scope>NUCLEOTIDE SEQUENCE [LARGE SCALE GENOMIC DNA]</scope>
    <source>
        <strain evidence="3 4">NBRC 16056</strain>
    </source>
</reference>
<comment type="similarity">
    <text evidence="1">Belongs to the enoyl-CoA hydratase/isomerase family.</text>
</comment>
<dbReference type="SUPFAM" id="SSF54637">
    <property type="entry name" value="Thioesterase/thiol ester dehydrase-isomerase"/>
    <property type="match status" value="1"/>
</dbReference>